<dbReference type="EMBL" id="CP030117">
    <property type="protein sequence ID" value="AWX59048.1"/>
    <property type="molecule type" value="Genomic_DNA"/>
</dbReference>
<dbReference type="PANTHER" id="PTHR22576">
    <property type="entry name" value="MUCOSA ASSOCIATED LYMPHOID TISSUE LYMPHOMA TRANSLOCATION PROTEIN 1/PARACASPASE"/>
    <property type="match status" value="1"/>
</dbReference>
<sequence length="319" mass="35216">MSINRKALVVGINYYKEISPLYGCVNDAYSIKSVLDRNSDGTINFSVNLMVAMGEDSAISRRQLKDNVQELFYDDCEVALFYFAGHGYIESVGGFLLTSDCKDGDDGLSLNELLAIVNTSRAKNKIIVLDSCHSGIAGTNISDNNALLSEGVTILTASSAKQYATEMNGSGVFTTLFVDALNGGSSNLVGEITPGSVYAHIDQSLGPWEQRPIFKTNVKNFVSLRKVNPPISLSDLKLLPDLFEEISSQFQLDPSFEPESEHPFEENTKIFRVLQNYNRVNLVVPIGAEHMYFAAINSKSCELTPLGMHYWNLVKNERI</sequence>
<name>A0A2Z4MR95_BREBE</name>
<dbReference type="Proteomes" id="UP000036061">
    <property type="component" value="Chromosome"/>
</dbReference>
<gene>
    <name evidence="2" type="ORF">AB432_030140</name>
</gene>
<reference evidence="2 3" key="1">
    <citation type="journal article" date="2015" name="Genome Announc.">
        <title>Draft Genome Sequence of Brevibacillus brevis DZQ7, a Plant Growth-Promoting Rhizobacterium with Broad-Spectrum Antimicrobial Activity.</title>
        <authorList>
            <person name="Hou Q."/>
            <person name="Wang C."/>
            <person name="Hou X."/>
            <person name="Xia Z."/>
            <person name="Ye J."/>
            <person name="Liu K."/>
            <person name="Liu H."/>
            <person name="Wang J."/>
            <person name="Guo H."/>
            <person name="Yu X."/>
            <person name="Yang Y."/>
            <person name="Du B."/>
            <person name="Ding Y."/>
        </authorList>
    </citation>
    <scope>NUCLEOTIDE SEQUENCE [LARGE SCALE GENOMIC DNA]</scope>
    <source>
        <strain evidence="2 3">DZQ7</strain>
    </source>
</reference>
<dbReference type="Gene3D" id="3.40.50.1460">
    <property type="match status" value="1"/>
</dbReference>
<evidence type="ECO:0000313" key="3">
    <source>
        <dbReference type="Proteomes" id="UP000036061"/>
    </source>
</evidence>
<evidence type="ECO:0000313" key="2">
    <source>
        <dbReference type="EMBL" id="AWX59048.1"/>
    </source>
</evidence>
<accession>A0A2Z4MR95</accession>
<protein>
    <submittedName>
        <fullName evidence="2">Caspase family protein</fullName>
    </submittedName>
</protein>
<evidence type="ECO:0000259" key="1">
    <source>
        <dbReference type="Pfam" id="PF00656"/>
    </source>
</evidence>
<feature type="domain" description="Peptidase C14 caspase" evidence="1">
    <location>
        <begin position="5"/>
        <end position="205"/>
    </location>
</feature>
<dbReference type="AlphaFoldDB" id="A0A2Z4MR95"/>
<dbReference type="InterPro" id="IPR052039">
    <property type="entry name" value="Caspase-related_regulators"/>
</dbReference>
<dbReference type="RefSeq" id="WP_048035445.1">
    <property type="nucleotide sequence ID" value="NZ_CP030117.1"/>
</dbReference>
<proteinExistence type="predicted"/>
<dbReference type="InterPro" id="IPR011600">
    <property type="entry name" value="Pept_C14_caspase"/>
</dbReference>
<dbReference type="Pfam" id="PF00656">
    <property type="entry name" value="Peptidase_C14"/>
    <property type="match status" value="1"/>
</dbReference>
<dbReference type="GO" id="GO:0004197">
    <property type="term" value="F:cysteine-type endopeptidase activity"/>
    <property type="evidence" value="ECO:0007669"/>
    <property type="project" value="InterPro"/>
</dbReference>
<dbReference type="PANTHER" id="PTHR22576:SF37">
    <property type="entry name" value="MUCOSA-ASSOCIATED LYMPHOID TISSUE LYMPHOMA TRANSLOCATION PROTEIN 1"/>
    <property type="match status" value="1"/>
</dbReference>
<dbReference type="GO" id="GO:0006508">
    <property type="term" value="P:proteolysis"/>
    <property type="evidence" value="ECO:0007669"/>
    <property type="project" value="InterPro"/>
</dbReference>
<dbReference type="InterPro" id="IPR029030">
    <property type="entry name" value="Caspase-like_dom_sf"/>
</dbReference>
<dbReference type="SUPFAM" id="SSF52129">
    <property type="entry name" value="Caspase-like"/>
    <property type="match status" value="1"/>
</dbReference>
<organism evidence="2 3">
    <name type="scientific">Brevibacillus brevis</name>
    <name type="common">Bacillus brevis</name>
    <dbReference type="NCBI Taxonomy" id="1393"/>
    <lineage>
        <taxon>Bacteria</taxon>
        <taxon>Bacillati</taxon>
        <taxon>Bacillota</taxon>
        <taxon>Bacilli</taxon>
        <taxon>Bacillales</taxon>
        <taxon>Paenibacillaceae</taxon>
        <taxon>Brevibacillus</taxon>
    </lineage>
</organism>